<dbReference type="OrthoDB" id="2190900at2759"/>
<dbReference type="InterPro" id="IPR036388">
    <property type="entry name" value="WH-like_DNA-bd_sf"/>
</dbReference>
<proteinExistence type="predicted"/>
<dbReference type="Gene3D" id="1.10.10.10">
    <property type="entry name" value="Winged helix-like DNA-binding domain superfamily/Winged helix DNA-binding domain"/>
    <property type="match status" value="1"/>
</dbReference>
<protein>
    <recommendedName>
        <fullName evidence="3">RNA polymerase III subunit C3</fullName>
    </recommendedName>
</protein>
<gene>
    <name evidence="1" type="ORF">EHP00_1033</name>
</gene>
<dbReference type="VEuPathDB" id="MicrosporidiaDB:EHP00_1033"/>
<evidence type="ECO:0000313" key="1">
    <source>
        <dbReference type="EMBL" id="OQS54328.1"/>
    </source>
</evidence>
<sequence length="363" mass="43093">MDDTMFMKLSKKEKTILSVLCSYRGKTYRNIQEKTNESEETVKKALCTLIQKKYVTHTMYRDMVLYFKDSKVVNEIKFHFIYLYYAQNNYEEGIYKLFDQILFEGISLVKKETKELQFLLNEGVVNHEYVAQSKKDVDEKQNKLSSLFYSINYDILKKKVCIDLVAEIIKKDFGCELCKVYKIIALYNLDQEIVVKEDIIGKIQGETMCSLNNIKNAIKYLQGMGFINEEFKSKNFESDFLQQKYIDFILTDTSQKRLYHMCDLFYRENKRNVTDKDITFNSLLPLVCQKASVLELQAKGLLLETCTDVYKIRQKVDHFYRIDKEYTRKCVLKKIEKEVLGNIGQEYMCKLIFLYFVFHLSFK</sequence>
<comment type="caution">
    <text evidence="1">The sequence shown here is derived from an EMBL/GenBank/DDBJ whole genome shotgun (WGS) entry which is preliminary data.</text>
</comment>
<keyword evidence="2" id="KW-1185">Reference proteome</keyword>
<dbReference type="EMBL" id="MNPJ01000020">
    <property type="protein sequence ID" value="OQS54328.1"/>
    <property type="molecule type" value="Genomic_DNA"/>
</dbReference>
<dbReference type="SUPFAM" id="SSF46785">
    <property type="entry name" value="Winged helix' DNA-binding domain"/>
    <property type="match status" value="1"/>
</dbReference>
<accession>A0A1W0E526</accession>
<organism evidence="1 2">
    <name type="scientific">Ecytonucleospora hepatopenaei</name>
    <dbReference type="NCBI Taxonomy" id="646526"/>
    <lineage>
        <taxon>Eukaryota</taxon>
        <taxon>Fungi</taxon>
        <taxon>Fungi incertae sedis</taxon>
        <taxon>Microsporidia</taxon>
        <taxon>Enterocytozoonidae</taxon>
        <taxon>Ecytonucleospora</taxon>
    </lineage>
</organism>
<reference evidence="1 2" key="1">
    <citation type="journal article" date="2017" name="Environ. Microbiol.">
        <title>Decay of the glycolytic pathway and adaptation to intranuclear parasitism within Enterocytozoonidae microsporidia.</title>
        <authorList>
            <person name="Wiredu Boakye D."/>
            <person name="Jaroenlak P."/>
            <person name="Prachumwat A."/>
            <person name="Williams T.A."/>
            <person name="Bateman K.S."/>
            <person name="Itsathitphaisarn O."/>
            <person name="Sritunyalucksana K."/>
            <person name="Paszkiewicz K.H."/>
            <person name="Moore K.A."/>
            <person name="Stentiford G.D."/>
            <person name="Williams B.A."/>
        </authorList>
    </citation>
    <scope>NUCLEOTIDE SEQUENCE [LARGE SCALE GENOMIC DNA]</scope>
    <source>
        <strain evidence="1 2">TH1</strain>
    </source>
</reference>
<evidence type="ECO:0000313" key="2">
    <source>
        <dbReference type="Proteomes" id="UP000192758"/>
    </source>
</evidence>
<evidence type="ECO:0008006" key="3">
    <source>
        <dbReference type="Google" id="ProtNLM"/>
    </source>
</evidence>
<name>A0A1W0E526_9MICR</name>
<dbReference type="AlphaFoldDB" id="A0A1W0E526"/>
<dbReference type="Proteomes" id="UP000192758">
    <property type="component" value="Unassembled WGS sequence"/>
</dbReference>
<dbReference type="InterPro" id="IPR036390">
    <property type="entry name" value="WH_DNA-bd_sf"/>
</dbReference>